<proteinExistence type="predicted"/>
<sequence>MLCAGDPCALAAQHAQAVLSWVCAGAAKVGIRPPFGQLPLRNSSMDSPGSSTRAPESGSPLQELEPHEPDAACVDEHPHAVPPGHRPPRGVRVPMVDAACQTESASDFERAAEEALRSLRAARETVEELNRVSESNAGQLESALLTLSTLLRKSGSSESLPSSSLPHAGEIETGEVIAEVSGPSSSDACVAVLTLPAILPFMGVPEMMALHLASRRATDPQAMLHHVVELGNFARASSVLAFGRALGRGWRPSRYMQAGKCLLDARERCFRGQAADDPALSKRFLCHLWYMAQARNVHFAVPDSDAAETVHSLIRDLLGHCRSTDADVSVAAHVILETCGLNSSLQVRHRIADGMYSLLQSLNASGSEEWAPRQRAIEHLQYARKSLPESRRQQWFSLLRRSWVPKMELIDVVFIRGAQGAVWPNRGQ</sequence>
<dbReference type="EMBL" id="CAJNDS010000043">
    <property type="protein sequence ID" value="CAE6931508.1"/>
    <property type="molecule type" value="Genomic_DNA"/>
</dbReference>
<protein>
    <submittedName>
        <fullName evidence="3">Uncharacterized protein</fullName>
    </submittedName>
</protein>
<evidence type="ECO:0000256" key="2">
    <source>
        <dbReference type="SAM" id="MobiDB-lite"/>
    </source>
</evidence>
<gene>
    <name evidence="3" type="ORF">SNAT2548_LOCUS861</name>
</gene>
<accession>A0A812GQH8</accession>
<keyword evidence="1" id="KW-0175">Coiled coil</keyword>
<feature type="coiled-coil region" evidence="1">
    <location>
        <begin position="105"/>
        <end position="132"/>
    </location>
</feature>
<dbReference type="Proteomes" id="UP000604046">
    <property type="component" value="Unassembled WGS sequence"/>
</dbReference>
<evidence type="ECO:0000313" key="4">
    <source>
        <dbReference type="Proteomes" id="UP000604046"/>
    </source>
</evidence>
<evidence type="ECO:0000256" key="1">
    <source>
        <dbReference type="SAM" id="Coils"/>
    </source>
</evidence>
<dbReference type="AlphaFoldDB" id="A0A812GQH8"/>
<reference evidence="3" key="1">
    <citation type="submission" date="2021-02" db="EMBL/GenBank/DDBJ databases">
        <authorList>
            <person name="Dougan E. K."/>
            <person name="Rhodes N."/>
            <person name="Thang M."/>
            <person name="Chan C."/>
        </authorList>
    </citation>
    <scope>NUCLEOTIDE SEQUENCE</scope>
</reference>
<evidence type="ECO:0000313" key="3">
    <source>
        <dbReference type="EMBL" id="CAE6931508.1"/>
    </source>
</evidence>
<organism evidence="3 4">
    <name type="scientific">Symbiodinium natans</name>
    <dbReference type="NCBI Taxonomy" id="878477"/>
    <lineage>
        <taxon>Eukaryota</taxon>
        <taxon>Sar</taxon>
        <taxon>Alveolata</taxon>
        <taxon>Dinophyceae</taxon>
        <taxon>Suessiales</taxon>
        <taxon>Symbiodiniaceae</taxon>
        <taxon>Symbiodinium</taxon>
    </lineage>
</organism>
<comment type="caution">
    <text evidence="3">The sequence shown here is derived from an EMBL/GenBank/DDBJ whole genome shotgun (WGS) entry which is preliminary data.</text>
</comment>
<name>A0A812GQH8_9DINO</name>
<feature type="region of interest" description="Disordered" evidence="2">
    <location>
        <begin position="34"/>
        <end position="67"/>
    </location>
</feature>
<feature type="compositionally biased region" description="Polar residues" evidence="2">
    <location>
        <begin position="40"/>
        <end position="54"/>
    </location>
</feature>
<keyword evidence="4" id="KW-1185">Reference proteome</keyword>